<dbReference type="InterPro" id="IPR000716">
    <property type="entry name" value="Thyroglobulin_1"/>
</dbReference>
<feature type="region of interest" description="Disordered" evidence="2">
    <location>
        <begin position="214"/>
        <end position="236"/>
    </location>
</feature>
<evidence type="ECO:0000256" key="2">
    <source>
        <dbReference type="SAM" id="MobiDB-lite"/>
    </source>
</evidence>
<feature type="chain" id="PRO_5012596624" description="Thyroglobulin type-1 domain-containing protein" evidence="3">
    <location>
        <begin position="25"/>
        <end position="398"/>
    </location>
</feature>
<dbReference type="AlphaFoldDB" id="A0A1W0WX16"/>
<evidence type="ECO:0000259" key="4">
    <source>
        <dbReference type="PROSITE" id="PS00484"/>
    </source>
</evidence>
<keyword evidence="6" id="KW-1185">Reference proteome</keyword>
<dbReference type="PROSITE" id="PS00484">
    <property type="entry name" value="THYROGLOBULIN_1_1"/>
    <property type="match status" value="2"/>
</dbReference>
<dbReference type="SUPFAM" id="SSF57610">
    <property type="entry name" value="Thyroglobulin type-1 domain"/>
    <property type="match status" value="2"/>
</dbReference>
<evidence type="ECO:0000313" key="6">
    <source>
        <dbReference type="Proteomes" id="UP000192578"/>
    </source>
</evidence>
<evidence type="ECO:0000256" key="1">
    <source>
        <dbReference type="ARBA" id="ARBA00023157"/>
    </source>
</evidence>
<gene>
    <name evidence="5" type="ORF">BV898_06283</name>
</gene>
<evidence type="ECO:0000256" key="3">
    <source>
        <dbReference type="SAM" id="SignalP"/>
    </source>
</evidence>
<dbReference type="Proteomes" id="UP000192578">
    <property type="component" value="Unassembled WGS sequence"/>
</dbReference>
<reference evidence="6" key="1">
    <citation type="submission" date="2017-01" db="EMBL/GenBank/DDBJ databases">
        <title>Comparative genomics of anhydrobiosis in the tardigrade Hypsibius dujardini.</title>
        <authorList>
            <person name="Yoshida Y."/>
            <person name="Koutsovoulos G."/>
            <person name="Laetsch D."/>
            <person name="Stevens L."/>
            <person name="Kumar S."/>
            <person name="Horikawa D."/>
            <person name="Ishino K."/>
            <person name="Komine S."/>
            <person name="Tomita M."/>
            <person name="Blaxter M."/>
            <person name="Arakawa K."/>
        </authorList>
    </citation>
    <scope>NUCLEOTIDE SEQUENCE [LARGE SCALE GENOMIC DNA]</scope>
    <source>
        <strain evidence="6">Z151</strain>
    </source>
</reference>
<accession>A0A1W0WX16</accession>
<dbReference type="Pfam" id="PF00086">
    <property type="entry name" value="Thyroglobulin_1"/>
    <property type="match status" value="1"/>
</dbReference>
<keyword evidence="1" id="KW-1015">Disulfide bond</keyword>
<proteinExistence type="predicted"/>
<evidence type="ECO:0000313" key="5">
    <source>
        <dbReference type="EMBL" id="OQV19744.1"/>
    </source>
</evidence>
<name>A0A1W0WX16_HYPEX</name>
<dbReference type="Gene3D" id="4.10.800.10">
    <property type="entry name" value="Thyroglobulin type-1"/>
    <property type="match status" value="1"/>
</dbReference>
<feature type="domain" description="Thyroglobulin type-1" evidence="4">
    <location>
        <begin position="275"/>
        <end position="304"/>
    </location>
</feature>
<keyword evidence="3" id="KW-0732">Signal</keyword>
<comment type="caution">
    <text evidence="5">The sequence shown here is derived from an EMBL/GenBank/DDBJ whole genome shotgun (WGS) entry which is preliminary data.</text>
</comment>
<feature type="domain" description="Thyroglobulin type-1" evidence="4">
    <location>
        <begin position="91"/>
        <end position="120"/>
    </location>
</feature>
<dbReference type="EMBL" id="MTYJ01000036">
    <property type="protein sequence ID" value="OQV19744.1"/>
    <property type="molecule type" value="Genomic_DNA"/>
</dbReference>
<dbReference type="InterPro" id="IPR036857">
    <property type="entry name" value="Thyroglobulin_1_sf"/>
</dbReference>
<protein>
    <recommendedName>
        <fullName evidence="4">Thyroglobulin type-1 domain-containing protein</fullName>
    </recommendedName>
</protein>
<sequence length="398" mass="42553">MNFFVKRCFVIVGLLLFSSHQSLAQGPPLPIKTCNAYLKLVLSGTTITGVTTGQSFAVSGNPAMNKPGVIPTIGSAPHGSEAMVVPGKKTWVPKCNPDGSYSLLQQRVNGDHFCVAAQNGALAFEIKKAKAGRSGKSSLPRYPPYSCKCEVEGYRVRTEGQLGTINPMCDEVTGLYKPLQIISNQSPGNICVKPDGTRNSELFQGGAGTCKEGEVHHCRRGPAKPTPSWPRARSSLPGLTSGQFVSGNPAMNKPGLVPTKGANGETMVLPGKSTWVPQCQSDGTYATLQKRVNGNGFCVDPANGELTYDLEKPAPKNFWCGCFAESYRVMKERERGTINPMCDEKTGLYQPLQIISNQSPGNICVKEDGTRNSEPFMGGAGICNAGGIFVATKRNGRK</sequence>
<organism evidence="5 6">
    <name type="scientific">Hypsibius exemplaris</name>
    <name type="common">Freshwater tardigrade</name>
    <dbReference type="NCBI Taxonomy" id="2072580"/>
    <lineage>
        <taxon>Eukaryota</taxon>
        <taxon>Metazoa</taxon>
        <taxon>Ecdysozoa</taxon>
        <taxon>Tardigrada</taxon>
        <taxon>Eutardigrada</taxon>
        <taxon>Parachela</taxon>
        <taxon>Hypsibioidea</taxon>
        <taxon>Hypsibiidae</taxon>
        <taxon>Hypsibius</taxon>
    </lineage>
</organism>
<feature type="signal peptide" evidence="3">
    <location>
        <begin position="1"/>
        <end position="24"/>
    </location>
</feature>